<dbReference type="PANTHER" id="PTHR38646">
    <property type="entry name" value="YALI0F00814P"/>
    <property type="match status" value="1"/>
</dbReference>
<dbReference type="Proteomes" id="UP000193467">
    <property type="component" value="Unassembled WGS sequence"/>
</dbReference>
<comment type="caution">
    <text evidence="7">The sequence shown here is derived from an EMBL/GenBank/DDBJ whole genome shotgun (WGS) entry which is preliminary data.</text>
</comment>
<feature type="domain" description="DUF202" evidence="6">
    <location>
        <begin position="47"/>
        <end position="104"/>
    </location>
</feature>
<dbReference type="Pfam" id="PF02656">
    <property type="entry name" value="DUF202"/>
    <property type="match status" value="1"/>
</dbReference>
<dbReference type="InterPro" id="IPR003807">
    <property type="entry name" value="DUF202"/>
</dbReference>
<dbReference type="STRING" id="106004.A0A1Y2EY70"/>
<comment type="subcellular location">
    <subcellularLocation>
        <location evidence="1">Endomembrane system</location>
        <topology evidence="1">Multi-pass membrane protein</topology>
    </subcellularLocation>
</comment>
<feature type="transmembrane region" description="Helical" evidence="5">
    <location>
        <begin position="238"/>
        <end position="258"/>
    </location>
</feature>
<keyword evidence="3 5" id="KW-1133">Transmembrane helix</keyword>
<dbReference type="GO" id="GO:0012505">
    <property type="term" value="C:endomembrane system"/>
    <property type="evidence" value="ECO:0007669"/>
    <property type="project" value="UniProtKB-SubCell"/>
</dbReference>
<dbReference type="InParanoid" id="A0A1Y2EY70"/>
<organism evidence="7 8">
    <name type="scientific">Leucosporidium creatinivorum</name>
    <dbReference type="NCBI Taxonomy" id="106004"/>
    <lineage>
        <taxon>Eukaryota</taxon>
        <taxon>Fungi</taxon>
        <taxon>Dikarya</taxon>
        <taxon>Basidiomycota</taxon>
        <taxon>Pucciniomycotina</taxon>
        <taxon>Microbotryomycetes</taxon>
        <taxon>Leucosporidiales</taxon>
        <taxon>Leucosporidium</taxon>
    </lineage>
</organism>
<evidence type="ECO:0000256" key="2">
    <source>
        <dbReference type="ARBA" id="ARBA00022692"/>
    </source>
</evidence>
<keyword evidence="4 5" id="KW-0472">Membrane</keyword>
<dbReference type="OrthoDB" id="2555434at2759"/>
<reference evidence="7 8" key="1">
    <citation type="submission" date="2016-07" db="EMBL/GenBank/DDBJ databases">
        <title>Pervasive Adenine N6-methylation of Active Genes in Fungi.</title>
        <authorList>
            <consortium name="DOE Joint Genome Institute"/>
            <person name="Mondo S.J."/>
            <person name="Dannebaum R.O."/>
            <person name="Kuo R.C."/>
            <person name="Labutti K."/>
            <person name="Haridas S."/>
            <person name="Kuo A."/>
            <person name="Salamov A."/>
            <person name="Ahrendt S.R."/>
            <person name="Lipzen A."/>
            <person name="Sullivan W."/>
            <person name="Andreopoulos W.B."/>
            <person name="Clum A."/>
            <person name="Lindquist E."/>
            <person name="Daum C."/>
            <person name="Ramamoorthy G.K."/>
            <person name="Gryganskyi A."/>
            <person name="Culley D."/>
            <person name="Magnuson J.K."/>
            <person name="James T.Y."/>
            <person name="O'Malley M.A."/>
            <person name="Stajich J.E."/>
            <person name="Spatafora J.W."/>
            <person name="Visel A."/>
            <person name="Grigoriev I.V."/>
        </authorList>
    </citation>
    <scope>NUCLEOTIDE SEQUENCE [LARGE SCALE GENOMIC DNA]</scope>
    <source>
        <strain evidence="7 8">62-1032</strain>
    </source>
</reference>
<dbReference type="PANTHER" id="PTHR38646:SF1">
    <property type="entry name" value="DUF202 DOMAIN-CONTAINING PROTEIN"/>
    <property type="match status" value="1"/>
</dbReference>
<keyword evidence="2 5" id="KW-0812">Transmembrane</keyword>
<evidence type="ECO:0000256" key="4">
    <source>
        <dbReference type="ARBA" id="ARBA00023136"/>
    </source>
</evidence>
<evidence type="ECO:0000313" key="7">
    <source>
        <dbReference type="EMBL" id="ORY76571.1"/>
    </source>
</evidence>
<evidence type="ECO:0000256" key="3">
    <source>
        <dbReference type="ARBA" id="ARBA00022989"/>
    </source>
</evidence>
<evidence type="ECO:0000256" key="5">
    <source>
        <dbReference type="SAM" id="Phobius"/>
    </source>
</evidence>
<name>A0A1Y2EY70_9BASI</name>
<proteinExistence type="predicted"/>
<feature type="transmembrane region" description="Helical" evidence="5">
    <location>
        <begin position="80"/>
        <end position="97"/>
    </location>
</feature>
<dbReference type="AlphaFoldDB" id="A0A1Y2EY70"/>
<dbReference type="EMBL" id="MCGR01000034">
    <property type="protein sequence ID" value="ORY76571.1"/>
    <property type="molecule type" value="Genomic_DNA"/>
</dbReference>
<evidence type="ECO:0000259" key="6">
    <source>
        <dbReference type="Pfam" id="PF02656"/>
    </source>
</evidence>
<evidence type="ECO:0000256" key="1">
    <source>
        <dbReference type="ARBA" id="ARBA00004127"/>
    </source>
</evidence>
<gene>
    <name evidence="7" type="ORF">BCR35DRAFT_121147</name>
</gene>
<evidence type="ECO:0000313" key="8">
    <source>
        <dbReference type="Proteomes" id="UP000193467"/>
    </source>
</evidence>
<keyword evidence="8" id="KW-1185">Reference proteome</keyword>
<sequence>MAHFPPPTEVISHLFPPAKPEVPHRYKGHRRNSWTTQDIDELVELRARQRTFDGAYVRTALGNFGYALLILKVFNKEFARIGLLYVILAVLLLLISYRRSRRSDHDFSGELGGFLTLGGRVRRGEAREVIAEHGGELAGSGQPRTREVEDGKEDFKTELPLMLIPSPDRHLPPSRRSADPPNPLRSPIFSLPPPLALLTDPLPFSFPSITITNPSPTHPPPAANQRNWGRAFKTSGDVVVLVGIVCTALYAAIFALVMRL</sequence>
<accession>A0A1Y2EY70</accession>
<protein>
    <recommendedName>
        <fullName evidence="6">DUF202 domain-containing protein</fullName>
    </recommendedName>
</protein>